<comment type="caution">
    <text evidence="1">The sequence shown here is derived from an EMBL/GenBank/DDBJ whole genome shotgun (WGS) entry which is preliminary data.</text>
</comment>
<sequence>MNYLKKLIIKWCYKLIEVFDDSYNDNENLKSVIQVKDVYWCQMPLSNKELTKVTPGHRIRPYVIEEVNEDGVVALTSSSKPFSYVIKERQLFISKSKYHLCKNSFIDTTKKTYISWNNIKEYYYTLDDDDFNQIDEKRNQKIFKQNKNQELGIGTLIDYDNGLYLITNIIEDSFIGHKLYNQKDRINNKQYISISYDSKVYFISFEEQKRLHKQKKYTVVFQYDDTTIKLIRKKIKDIRSKKQKKNQIDKNVSFIYQPGSIFSYAVDDIFMYLFNRKNSIYGVFLEEEILCLKKINSDYLRDTIEINVECLRDVINNLSVNHNDDYAINRIRLEYLNK</sequence>
<dbReference type="Gene3D" id="2.30.30.110">
    <property type="match status" value="1"/>
</dbReference>
<organism evidence="1 2">
    <name type="scientific">Breznakia pachnodae</name>
    <dbReference type="NCBI Taxonomy" id="265178"/>
    <lineage>
        <taxon>Bacteria</taxon>
        <taxon>Bacillati</taxon>
        <taxon>Bacillota</taxon>
        <taxon>Erysipelotrichia</taxon>
        <taxon>Erysipelotrichales</taxon>
        <taxon>Erysipelotrichaceae</taxon>
        <taxon>Breznakia</taxon>
    </lineage>
</organism>
<dbReference type="RefSeq" id="WP_307409525.1">
    <property type="nucleotide sequence ID" value="NZ_JAUSUR010000005.1"/>
</dbReference>
<evidence type="ECO:0000313" key="2">
    <source>
        <dbReference type="Proteomes" id="UP001230220"/>
    </source>
</evidence>
<dbReference type="Proteomes" id="UP001230220">
    <property type="component" value="Unassembled WGS sequence"/>
</dbReference>
<dbReference type="EMBL" id="JAUSUR010000005">
    <property type="protein sequence ID" value="MDQ0362165.1"/>
    <property type="molecule type" value="Genomic_DNA"/>
</dbReference>
<accession>A0ABU0E6R7</accession>
<dbReference type="InterPro" id="IPR011067">
    <property type="entry name" value="Plasmid_toxin/cell-grow_inhib"/>
</dbReference>
<proteinExistence type="predicted"/>
<reference evidence="1 2" key="1">
    <citation type="submission" date="2023-07" db="EMBL/GenBank/DDBJ databases">
        <title>Genomic Encyclopedia of Type Strains, Phase IV (KMG-IV): sequencing the most valuable type-strain genomes for metagenomic binning, comparative biology and taxonomic classification.</title>
        <authorList>
            <person name="Goeker M."/>
        </authorList>
    </citation>
    <scope>NUCLEOTIDE SEQUENCE [LARGE SCALE GENOMIC DNA]</scope>
    <source>
        <strain evidence="1 2">DSM 16784</strain>
    </source>
</reference>
<keyword evidence="2" id="KW-1185">Reference proteome</keyword>
<name>A0ABU0E6R7_9FIRM</name>
<evidence type="ECO:0000313" key="1">
    <source>
        <dbReference type="EMBL" id="MDQ0362165.1"/>
    </source>
</evidence>
<protein>
    <submittedName>
        <fullName evidence="1">Uncharacterized protein</fullName>
    </submittedName>
</protein>
<gene>
    <name evidence="1" type="ORF">J2S15_002918</name>
</gene>